<reference evidence="11" key="1">
    <citation type="submission" date="2021-12" db="EMBL/GenBank/DDBJ databases">
        <title>Alicyclobacillaceae gen. nov., sp. nov., isolated from chalcocite enrichment system.</title>
        <authorList>
            <person name="Jiang Z."/>
        </authorList>
    </citation>
    <scope>NUCLEOTIDE SEQUENCE</scope>
    <source>
        <strain evidence="11">MYW30-H2</strain>
    </source>
</reference>
<evidence type="ECO:0000259" key="10">
    <source>
        <dbReference type="PROSITE" id="PS50110"/>
    </source>
</evidence>
<dbReference type="Proteomes" id="UP000830167">
    <property type="component" value="Chromosome"/>
</dbReference>
<dbReference type="CDD" id="cd17536">
    <property type="entry name" value="REC_YesN-like"/>
    <property type="match status" value="1"/>
</dbReference>
<dbReference type="PRINTS" id="PR00032">
    <property type="entry name" value="HTHARAC"/>
</dbReference>
<dbReference type="Gene3D" id="3.40.50.2300">
    <property type="match status" value="1"/>
</dbReference>
<protein>
    <submittedName>
        <fullName evidence="11">Response regulator</fullName>
    </submittedName>
</protein>
<dbReference type="PROSITE" id="PS00041">
    <property type="entry name" value="HTH_ARAC_FAMILY_1"/>
    <property type="match status" value="1"/>
</dbReference>
<evidence type="ECO:0000313" key="12">
    <source>
        <dbReference type="Proteomes" id="UP000830167"/>
    </source>
</evidence>
<dbReference type="InterPro" id="IPR009057">
    <property type="entry name" value="Homeodomain-like_sf"/>
</dbReference>
<evidence type="ECO:0000259" key="9">
    <source>
        <dbReference type="PROSITE" id="PS01124"/>
    </source>
</evidence>
<dbReference type="SMART" id="SM00342">
    <property type="entry name" value="HTH_ARAC"/>
    <property type="match status" value="1"/>
</dbReference>
<keyword evidence="12" id="KW-1185">Reference proteome</keyword>
<evidence type="ECO:0000256" key="4">
    <source>
        <dbReference type="ARBA" id="ARBA00023012"/>
    </source>
</evidence>
<keyword evidence="3 8" id="KW-0597">Phosphoprotein</keyword>
<keyword evidence="2" id="KW-0963">Cytoplasm</keyword>
<dbReference type="SUPFAM" id="SSF52172">
    <property type="entry name" value="CheY-like"/>
    <property type="match status" value="1"/>
</dbReference>
<dbReference type="InterPro" id="IPR020449">
    <property type="entry name" value="Tscrpt_reg_AraC-type_HTH"/>
</dbReference>
<keyword evidence="7" id="KW-0804">Transcription</keyword>
<feature type="domain" description="Response regulatory" evidence="10">
    <location>
        <begin position="3"/>
        <end position="120"/>
    </location>
</feature>
<evidence type="ECO:0000256" key="8">
    <source>
        <dbReference type="PROSITE-ProRule" id="PRU00169"/>
    </source>
</evidence>
<keyword evidence="5" id="KW-0805">Transcription regulation</keyword>
<sequence length="263" mass="30683">MWKIVIIDDDPQVLTGMKRAIPWGELNAVCVGEGLDGKKGLDVIRNERPDIVLTDIYMPVMSGLEMLEQLRNEDYQGKLIILSGYSDFEYARQALRLQVDDYLSKPVTISTIKTVIQNAIRQLEQEAVQRVFQEEIKQRLKMYEPFYDNDLAKSGNENIKHKKMVEFVIQYIQEHYAKDITICEIAEKLYISKNYLNQIFKKATGESFNHYLTLVRLEKAKAMILEGNYLVYEIAEKVGYKNTPYFSTLFKKYMGMNPTDFIR</sequence>
<dbReference type="RefSeq" id="WP_347436182.1">
    <property type="nucleotide sequence ID" value="NZ_CP089291.1"/>
</dbReference>
<evidence type="ECO:0000256" key="6">
    <source>
        <dbReference type="ARBA" id="ARBA00023125"/>
    </source>
</evidence>
<keyword evidence="6" id="KW-0238">DNA-binding</keyword>
<evidence type="ECO:0000256" key="7">
    <source>
        <dbReference type="ARBA" id="ARBA00023163"/>
    </source>
</evidence>
<evidence type="ECO:0000256" key="2">
    <source>
        <dbReference type="ARBA" id="ARBA00022490"/>
    </source>
</evidence>
<feature type="modified residue" description="4-aspartylphosphate" evidence="8">
    <location>
        <position position="55"/>
    </location>
</feature>
<dbReference type="InterPro" id="IPR018060">
    <property type="entry name" value="HTH_AraC"/>
</dbReference>
<dbReference type="SMART" id="SM00448">
    <property type="entry name" value="REC"/>
    <property type="match status" value="1"/>
</dbReference>
<dbReference type="PANTHER" id="PTHR42713">
    <property type="entry name" value="HISTIDINE KINASE-RELATED"/>
    <property type="match status" value="1"/>
</dbReference>
<dbReference type="InterPro" id="IPR011006">
    <property type="entry name" value="CheY-like_superfamily"/>
</dbReference>
<feature type="domain" description="HTH araC/xylS-type" evidence="9">
    <location>
        <begin position="166"/>
        <end position="263"/>
    </location>
</feature>
<dbReference type="SUPFAM" id="SSF46689">
    <property type="entry name" value="Homeodomain-like"/>
    <property type="match status" value="2"/>
</dbReference>
<organism evidence="11 12">
    <name type="scientific">Fodinisporobacter ferrooxydans</name>
    <dbReference type="NCBI Taxonomy" id="2901836"/>
    <lineage>
        <taxon>Bacteria</taxon>
        <taxon>Bacillati</taxon>
        <taxon>Bacillota</taxon>
        <taxon>Bacilli</taxon>
        <taxon>Bacillales</taxon>
        <taxon>Alicyclobacillaceae</taxon>
        <taxon>Fodinisporobacter</taxon>
    </lineage>
</organism>
<dbReference type="InterPro" id="IPR051552">
    <property type="entry name" value="HptR"/>
</dbReference>
<evidence type="ECO:0000313" key="11">
    <source>
        <dbReference type="EMBL" id="UOF89492.1"/>
    </source>
</evidence>
<dbReference type="PROSITE" id="PS50110">
    <property type="entry name" value="RESPONSE_REGULATORY"/>
    <property type="match status" value="1"/>
</dbReference>
<keyword evidence="4" id="KW-0902">Two-component regulatory system</keyword>
<evidence type="ECO:0000256" key="1">
    <source>
        <dbReference type="ARBA" id="ARBA00004496"/>
    </source>
</evidence>
<evidence type="ECO:0000256" key="3">
    <source>
        <dbReference type="ARBA" id="ARBA00022553"/>
    </source>
</evidence>
<dbReference type="InterPro" id="IPR001789">
    <property type="entry name" value="Sig_transdc_resp-reg_receiver"/>
</dbReference>
<dbReference type="Gene3D" id="1.10.10.60">
    <property type="entry name" value="Homeodomain-like"/>
    <property type="match status" value="2"/>
</dbReference>
<proteinExistence type="predicted"/>
<evidence type="ECO:0000256" key="5">
    <source>
        <dbReference type="ARBA" id="ARBA00023015"/>
    </source>
</evidence>
<name>A0ABY4CG44_9BACL</name>
<dbReference type="PROSITE" id="PS01124">
    <property type="entry name" value="HTH_ARAC_FAMILY_2"/>
    <property type="match status" value="1"/>
</dbReference>
<gene>
    <name evidence="11" type="ORF">LSG31_16570</name>
</gene>
<dbReference type="Pfam" id="PF00072">
    <property type="entry name" value="Response_reg"/>
    <property type="match status" value="1"/>
</dbReference>
<accession>A0ABY4CG44</accession>
<dbReference type="EMBL" id="CP089291">
    <property type="protein sequence ID" value="UOF89492.1"/>
    <property type="molecule type" value="Genomic_DNA"/>
</dbReference>
<dbReference type="InterPro" id="IPR018062">
    <property type="entry name" value="HTH_AraC-typ_CS"/>
</dbReference>
<dbReference type="Pfam" id="PF12833">
    <property type="entry name" value="HTH_18"/>
    <property type="match status" value="1"/>
</dbReference>
<comment type="subcellular location">
    <subcellularLocation>
        <location evidence="1">Cytoplasm</location>
    </subcellularLocation>
</comment>
<dbReference type="PANTHER" id="PTHR42713:SF3">
    <property type="entry name" value="TRANSCRIPTIONAL REGULATORY PROTEIN HPTR"/>
    <property type="match status" value="1"/>
</dbReference>